<evidence type="ECO:0000256" key="1">
    <source>
        <dbReference type="SAM" id="MobiDB-lite"/>
    </source>
</evidence>
<feature type="compositionally biased region" description="Polar residues" evidence="1">
    <location>
        <begin position="1"/>
        <end position="13"/>
    </location>
</feature>
<feature type="compositionally biased region" description="Basic and acidic residues" evidence="1">
    <location>
        <begin position="328"/>
        <end position="337"/>
    </location>
</feature>
<protein>
    <recommendedName>
        <fullName evidence="2">N-acetyltransferase domain-containing protein</fullName>
    </recommendedName>
</protein>
<evidence type="ECO:0000259" key="2">
    <source>
        <dbReference type="Pfam" id="PF13302"/>
    </source>
</evidence>
<feature type="region of interest" description="Disordered" evidence="1">
    <location>
        <begin position="319"/>
        <end position="471"/>
    </location>
</feature>
<evidence type="ECO:0000313" key="4">
    <source>
        <dbReference type="Proteomes" id="UP000006415"/>
    </source>
</evidence>
<dbReference type="Gene3D" id="3.40.630.30">
    <property type="match status" value="1"/>
</dbReference>
<feature type="compositionally biased region" description="Acidic residues" evidence="1">
    <location>
        <begin position="338"/>
        <end position="351"/>
    </location>
</feature>
<feature type="compositionally biased region" description="Basic residues" evidence="1">
    <location>
        <begin position="462"/>
        <end position="471"/>
    </location>
</feature>
<comment type="caution">
    <text evidence="3">The sequence shown here is derived from an EMBL/GenBank/DDBJ whole genome shotgun (WGS) entry which is preliminary data.</text>
</comment>
<dbReference type="STRING" id="857290.HMPREF9156_00490"/>
<reference evidence="3 4" key="1">
    <citation type="submission" date="2012-01" db="EMBL/GenBank/DDBJ databases">
        <title>The Genome Sequence of Scardovia wiggsiae F0424.</title>
        <authorList>
            <consortium name="The Broad Institute Genome Sequencing Platform"/>
            <person name="Earl A."/>
            <person name="Ward D."/>
            <person name="Feldgarden M."/>
            <person name="Gevers D."/>
            <person name="Izard J."/>
            <person name="Ganesan A."/>
            <person name="Baranova O.V."/>
            <person name="Blanton J.M."/>
            <person name="Tanner A.C."/>
            <person name="Mathney J."/>
            <person name="Dewhirst F.E."/>
            <person name="Young S.K."/>
            <person name="Zeng Q."/>
            <person name="Gargeya S."/>
            <person name="Fitzgerald M."/>
            <person name="Haas B."/>
            <person name="Abouelleil A."/>
            <person name="Alvarado L."/>
            <person name="Arachchi H.M."/>
            <person name="Berlin A."/>
            <person name="Chapman S.B."/>
            <person name="Gearin G."/>
            <person name="Goldberg J."/>
            <person name="Griggs A."/>
            <person name="Gujja S."/>
            <person name="Hansen M."/>
            <person name="Heiman D."/>
            <person name="Howarth C."/>
            <person name="Larimer J."/>
            <person name="Lui A."/>
            <person name="MacDonald P.J.P."/>
            <person name="McCowen C."/>
            <person name="Montmayeur A."/>
            <person name="Murphy C."/>
            <person name="Neiman D."/>
            <person name="Pearson M."/>
            <person name="Priest M."/>
            <person name="Roberts A."/>
            <person name="Saif S."/>
            <person name="Shea T."/>
            <person name="Sisk P."/>
            <person name="Stolte C."/>
            <person name="Sykes S."/>
            <person name="Wortman J."/>
            <person name="Nusbaum C."/>
            <person name="Birren B."/>
        </authorList>
    </citation>
    <scope>NUCLEOTIDE SEQUENCE [LARGE SCALE GENOMIC DNA]</scope>
    <source>
        <strain evidence="3 4">F0424</strain>
    </source>
</reference>
<dbReference type="SUPFAM" id="SSF55729">
    <property type="entry name" value="Acyl-CoA N-acyltransferases (Nat)"/>
    <property type="match status" value="1"/>
</dbReference>
<accession>J0X0Y9</accession>
<dbReference type="PANTHER" id="PTHR43415">
    <property type="entry name" value="SPERMIDINE N(1)-ACETYLTRANSFERASE"/>
    <property type="match status" value="1"/>
</dbReference>
<evidence type="ECO:0000313" key="3">
    <source>
        <dbReference type="EMBL" id="EJD65046.1"/>
    </source>
</evidence>
<dbReference type="OrthoDB" id="9814648at2"/>
<gene>
    <name evidence="3" type="ORF">HMPREF9156_00490</name>
</gene>
<name>J0X0Y9_9BIFI</name>
<dbReference type="HOGENOM" id="CLU_046132_0_0_11"/>
<feature type="region of interest" description="Disordered" evidence="1">
    <location>
        <begin position="1"/>
        <end position="45"/>
    </location>
</feature>
<dbReference type="InterPro" id="IPR000182">
    <property type="entry name" value="GNAT_dom"/>
</dbReference>
<organism evidence="3 4">
    <name type="scientific">Scardovia wiggsiae F0424</name>
    <dbReference type="NCBI Taxonomy" id="857290"/>
    <lineage>
        <taxon>Bacteria</taxon>
        <taxon>Bacillati</taxon>
        <taxon>Actinomycetota</taxon>
        <taxon>Actinomycetes</taxon>
        <taxon>Bifidobacteriales</taxon>
        <taxon>Bifidobacteriaceae</taxon>
        <taxon>Scardovia</taxon>
    </lineage>
</organism>
<keyword evidence="4" id="KW-1185">Reference proteome</keyword>
<sequence>MTRSDMTPESTVPHTADGEKPDSPQNQPPDSPQGAQGRDTHKGMQDVQKDIRALPSSISIPEIEGEMLVLRPAVWEDCEKLDELDAFHDSARITGKSKEAERSTVRAWVSRYLSWSRGELRAQESFSDPEARGVIAWSMFAQSDLTGSDDKNESDGNGFVLIGMVFLIDIDGWAKSARIQVLLGRDYRSRGFSRDAMPRVMTYGFAPEPAGLGMHRIWVGVPQRNTRASTVYKSLGFTTEGNSRDALWDNGNERYQDLEVQGMLADEFDPIGSLEAFGMRPIMTNPGIREAMSMHEHSIEIEQHRSFVRNVADISFDDEASSAVSNRENWRGNHIDGYDEYGPEEGTDDTDGIPSQIGQQDIADAAGIPAQGGDSTGAGTSAQQGSTGDPGSARKSGDPAVHGISNSPDGTGSEADRREVSGISNSPGEAAGQDSAEAPDTSDTLHGSGPSGASQKVPWWRRLGRNRRRDQ</sequence>
<dbReference type="RefSeq" id="WP_007147557.1">
    <property type="nucleotide sequence ID" value="NZ_AKCI01000001.1"/>
</dbReference>
<feature type="domain" description="N-acetyltransferase" evidence="2">
    <location>
        <begin position="68"/>
        <end position="238"/>
    </location>
</feature>
<proteinExistence type="predicted"/>
<dbReference type="PANTHER" id="PTHR43415:SF3">
    <property type="entry name" value="GNAT-FAMILY ACETYLTRANSFERASE"/>
    <property type="match status" value="1"/>
</dbReference>
<dbReference type="InterPro" id="IPR016181">
    <property type="entry name" value="Acyl_CoA_acyltransferase"/>
</dbReference>
<feature type="compositionally biased region" description="Polar residues" evidence="1">
    <location>
        <begin position="377"/>
        <end position="389"/>
    </location>
</feature>
<dbReference type="EMBL" id="AGZS01000002">
    <property type="protein sequence ID" value="EJD65046.1"/>
    <property type="molecule type" value="Genomic_DNA"/>
</dbReference>
<dbReference type="AlphaFoldDB" id="J0X0Y9"/>
<dbReference type="Pfam" id="PF13302">
    <property type="entry name" value="Acetyltransf_3"/>
    <property type="match status" value="1"/>
</dbReference>
<dbReference type="Proteomes" id="UP000006415">
    <property type="component" value="Unassembled WGS sequence"/>
</dbReference>
<dbReference type="GO" id="GO:0016747">
    <property type="term" value="F:acyltransferase activity, transferring groups other than amino-acyl groups"/>
    <property type="evidence" value="ECO:0007669"/>
    <property type="project" value="InterPro"/>
</dbReference>
<dbReference type="eggNOG" id="COG1670">
    <property type="taxonomic scope" value="Bacteria"/>
</dbReference>